<feature type="compositionally biased region" description="Basic and acidic residues" evidence="1">
    <location>
        <begin position="146"/>
        <end position="156"/>
    </location>
</feature>
<sequence>MGLWSLLKTLIAPALISLILYLIISYAVVPLWKRYRGRYSSYLPLDRISTNTTSLRQRMQTALFSRLIPSTWRRDFGGQRYTVSAQDGAGSDFDDEEGEELYDVDDGRREALSLDARRGRDIDDRRLSRDLEEGFKDDSDEEDDLPDTRDGRSLSR</sequence>
<organism evidence="3 4">
    <name type="scientific">Phialocephala subalpina</name>
    <dbReference type="NCBI Taxonomy" id="576137"/>
    <lineage>
        <taxon>Eukaryota</taxon>
        <taxon>Fungi</taxon>
        <taxon>Dikarya</taxon>
        <taxon>Ascomycota</taxon>
        <taxon>Pezizomycotina</taxon>
        <taxon>Leotiomycetes</taxon>
        <taxon>Helotiales</taxon>
        <taxon>Mollisiaceae</taxon>
        <taxon>Phialocephala</taxon>
        <taxon>Phialocephala fortinii species complex</taxon>
    </lineage>
</organism>
<protein>
    <submittedName>
        <fullName evidence="3">Uncharacterized protein</fullName>
    </submittedName>
</protein>
<reference evidence="3 4" key="1">
    <citation type="submission" date="2016-03" db="EMBL/GenBank/DDBJ databases">
        <authorList>
            <person name="Ploux O."/>
        </authorList>
    </citation>
    <scope>NUCLEOTIDE SEQUENCE [LARGE SCALE GENOMIC DNA]</scope>
    <source>
        <strain evidence="3 4">UAMH 11012</strain>
    </source>
</reference>
<evidence type="ECO:0000256" key="1">
    <source>
        <dbReference type="SAM" id="MobiDB-lite"/>
    </source>
</evidence>
<feature type="transmembrane region" description="Helical" evidence="2">
    <location>
        <begin position="6"/>
        <end position="29"/>
    </location>
</feature>
<dbReference type="OrthoDB" id="5427070at2759"/>
<feature type="region of interest" description="Disordered" evidence="1">
    <location>
        <begin position="129"/>
        <end position="156"/>
    </location>
</feature>
<accession>A0A1L7X1X1</accession>
<dbReference type="AlphaFoldDB" id="A0A1L7X1X1"/>
<dbReference type="Proteomes" id="UP000184330">
    <property type="component" value="Unassembled WGS sequence"/>
</dbReference>
<evidence type="ECO:0000313" key="3">
    <source>
        <dbReference type="EMBL" id="CZR59027.1"/>
    </source>
</evidence>
<evidence type="ECO:0000256" key="2">
    <source>
        <dbReference type="SAM" id="Phobius"/>
    </source>
</evidence>
<keyword evidence="4" id="KW-1185">Reference proteome</keyword>
<proteinExistence type="predicted"/>
<dbReference type="STRING" id="576137.A0A1L7X1X1"/>
<keyword evidence="2" id="KW-1133">Transmembrane helix</keyword>
<gene>
    <name evidence="3" type="ORF">PAC_08919</name>
</gene>
<keyword evidence="2" id="KW-0812">Transmembrane</keyword>
<evidence type="ECO:0000313" key="4">
    <source>
        <dbReference type="Proteomes" id="UP000184330"/>
    </source>
</evidence>
<name>A0A1L7X1X1_9HELO</name>
<dbReference type="EMBL" id="FJOG01000013">
    <property type="protein sequence ID" value="CZR59027.1"/>
    <property type="molecule type" value="Genomic_DNA"/>
</dbReference>
<keyword evidence="2" id="KW-0472">Membrane</keyword>